<dbReference type="EMBL" id="JARKIE010000229">
    <property type="protein sequence ID" value="KAJ7663680.1"/>
    <property type="molecule type" value="Genomic_DNA"/>
</dbReference>
<sequence length="329" mass="35838">MSVNGVQCSSFAYRGGARTLLSVQFFARLANTSRHQLLIPSAVPNHSSPSVVLDCNVSSFTMSDITLGRDWAACFAEFLMDQATVPSRHIAFPPLSYFPTSSIPYGNPSEALDNGVMTVKKIGLCGYAGIVFGQISMVKALDDRGISSDRNAQFLQISQLQTQQTRMELLPGAGLTAVNWILTWFGHLTVFTFGSMEGNFGYADVFSTDRLDLLTCEFHGQNKLPEVSARGPLVILSYQASTSATSFIIKSTLQHSIRVEKHPKRGEVLYIDLCIKLEWYKEAPTRYTPASATPPPALAGSSLVTIGASFGRWDVVKHALGIGDACVRK</sequence>
<evidence type="ECO:0000313" key="2">
    <source>
        <dbReference type="Proteomes" id="UP001221757"/>
    </source>
</evidence>
<dbReference type="AlphaFoldDB" id="A0AAD7G696"/>
<name>A0AAD7G696_MYCRO</name>
<reference evidence="1" key="1">
    <citation type="submission" date="2023-03" db="EMBL/GenBank/DDBJ databases">
        <title>Massive genome expansion in bonnet fungi (Mycena s.s.) driven by repeated elements and novel gene families across ecological guilds.</title>
        <authorList>
            <consortium name="Lawrence Berkeley National Laboratory"/>
            <person name="Harder C.B."/>
            <person name="Miyauchi S."/>
            <person name="Viragh M."/>
            <person name="Kuo A."/>
            <person name="Thoen E."/>
            <person name="Andreopoulos B."/>
            <person name="Lu D."/>
            <person name="Skrede I."/>
            <person name="Drula E."/>
            <person name="Henrissat B."/>
            <person name="Morin E."/>
            <person name="Kohler A."/>
            <person name="Barry K."/>
            <person name="LaButti K."/>
            <person name="Morin E."/>
            <person name="Salamov A."/>
            <person name="Lipzen A."/>
            <person name="Mereny Z."/>
            <person name="Hegedus B."/>
            <person name="Baldrian P."/>
            <person name="Stursova M."/>
            <person name="Weitz H."/>
            <person name="Taylor A."/>
            <person name="Grigoriev I.V."/>
            <person name="Nagy L.G."/>
            <person name="Martin F."/>
            <person name="Kauserud H."/>
        </authorList>
    </citation>
    <scope>NUCLEOTIDE SEQUENCE</scope>
    <source>
        <strain evidence="1">CBHHK067</strain>
    </source>
</reference>
<evidence type="ECO:0000313" key="1">
    <source>
        <dbReference type="EMBL" id="KAJ7663680.1"/>
    </source>
</evidence>
<protein>
    <submittedName>
        <fullName evidence="1">Uncharacterized protein</fullName>
    </submittedName>
</protein>
<keyword evidence="2" id="KW-1185">Reference proteome</keyword>
<proteinExistence type="predicted"/>
<comment type="caution">
    <text evidence="1">The sequence shown here is derived from an EMBL/GenBank/DDBJ whole genome shotgun (WGS) entry which is preliminary data.</text>
</comment>
<dbReference type="Proteomes" id="UP001221757">
    <property type="component" value="Unassembled WGS sequence"/>
</dbReference>
<accession>A0AAD7G696</accession>
<organism evidence="1 2">
    <name type="scientific">Mycena rosella</name>
    <name type="common">Pink bonnet</name>
    <name type="synonym">Agaricus rosellus</name>
    <dbReference type="NCBI Taxonomy" id="1033263"/>
    <lineage>
        <taxon>Eukaryota</taxon>
        <taxon>Fungi</taxon>
        <taxon>Dikarya</taxon>
        <taxon>Basidiomycota</taxon>
        <taxon>Agaricomycotina</taxon>
        <taxon>Agaricomycetes</taxon>
        <taxon>Agaricomycetidae</taxon>
        <taxon>Agaricales</taxon>
        <taxon>Marasmiineae</taxon>
        <taxon>Mycenaceae</taxon>
        <taxon>Mycena</taxon>
    </lineage>
</organism>
<gene>
    <name evidence="1" type="ORF">B0H17DRAFT_1143921</name>
</gene>